<feature type="binding site" evidence="6">
    <location>
        <position position="90"/>
    </location>
    <ligand>
        <name>Mg(2+)</name>
        <dbReference type="ChEBI" id="CHEBI:18420"/>
        <label>2</label>
    </ligand>
</feature>
<dbReference type="InterPro" id="IPR000760">
    <property type="entry name" value="Inositol_monophosphatase-like"/>
</dbReference>
<keyword evidence="3 6" id="KW-0479">Metal-binding</keyword>
<comment type="cofactor">
    <cofactor evidence="2 6 7">
        <name>Mg(2+)</name>
        <dbReference type="ChEBI" id="CHEBI:18420"/>
    </cofactor>
</comment>
<feature type="binding site" evidence="6">
    <location>
        <position position="74"/>
    </location>
    <ligand>
        <name>Mg(2+)</name>
        <dbReference type="ChEBI" id="CHEBI:18420"/>
        <label>1</label>
        <note>catalytic</note>
    </ligand>
</feature>
<evidence type="ECO:0000256" key="1">
    <source>
        <dbReference type="ARBA" id="ARBA00001033"/>
    </source>
</evidence>
<comment type="caution">
    <text evidence="8">The sequence shown here is derived from an EMBL/GenBank/DDBJ whole genome shotgun (WGS) entry which is preliminary data.</text>
</comment>
<proteinExistence type="inferred from homology"/>
<dbReference type="Gene3D" id="3.40.190.80">
    <property type="match status" value="1"/>
</dbReference>
<dbReference type="PRINTS" id="PR01959">
    <property type="entry name" value="SBIMPHPHTASE"/>
</dbReference>
<dbReference type="InterPro" id="IPR022337">
    <property type="entry name" value="Inositol_monophosphatase_SuhB"/>
</dbReference>
<dbReference type="PANTHER" id="PTHR20854:SF4">
    <property type="entry name" value="INOSITOL-1-MONOPHOSPHATASE-RELATED"/>
    <property type="match status" value="1"/>
</dbReference>
<dbReference type="InterPro" id="IPR033942">
    <property type="entry name" value="IMPase"/>
</dbReference>
<dbReference type="EMBL" id="RQGF01000028">
    <property type="protein sequence ID" value="TGL60916.1"/>
    <property type="molecule type" value="Genomic_DNA"/>
</dbReference>
<dbReference type="Proteomes" id="UP000297762">
    <property type="component" value="Unassembled WGS sequence"/>
</dbReference>
<accession>A0A4R9K486</accession>
<dbReference type="AlphaFoldDB" id="A0A4R9K486"/>
<dbReference type="Pfam" id="PF00459">
    <property type="entry name" value="Inositol_P"/>
    <property type="match status" value="1"/>
</dbReference>
<dbReference type="PANTHER" id="PTHR20854">
    <property type="entry name" value="INOSITOL MONOPHOSPHATASE"/>
    <property type="match status" value="1"/>
</dbReference>
<organism evidence="8 9">
    <name type="scientific">Leptospira sarikeiensis</name>
    <dbReference type="NCBI Taxonomy" id="2484943"/>
    <lineage>
        <taxon>Bacteria</taxon>
        <taxon>Pseudomonadati</taxon>
        <taxon>Spirochaetota</taxon>
        <taxon>Spirochaetia</taxon>
        <taxon>Leptospirales</taxon>
        <taxon>Leptospiraceae</taxon>
        <taxon>Leptospira</taxon>
    </lineage>
</organism>
<feature type="binding site" evidence="6">
    <location>
        <position position="220"/>
    </location>
    <ligand>
        <name>Mg(2+)</name>
        <dbReference type="ChEBI" id="CHEBI:18420"/>
        <label>2</label>
    </ligand>
</feature>
<protein>
    <recommendedName>
        <fullName evidence="7">Inositol-1-monophosphatase</fullName>
        <ecNumber evidence="7">3.1.3.25</ecNumber>
    </recommendedName>
</protein>
<evidence type="ECO:0000256" key="3">
    <source>
        <dbReference type="ARBA" id="ARBA00022723"/>
    </source>
</evidence>
<evidence type="ECO:0000256" key="6">
    <source>
        <dbReference type="PIRSR" id="PIRSR600760-2"/>
    </source>
</evidence>
<dbReference type="SUPFAM" id="SSF56655">
    <property type="entry name" value="Carbohydrate phosphatase"/>
    <property type="match status" value="1"/>
</dbReference>
<evidence type="ECO:0000256" key="5">
    <source>
        <dbReference type="ARBA" id="ARBA00022842"/>
    </source>
</evidence>
<dbReference type="GO" id="GO:0046872">
    <property type="term" value="F:metal ion binding"/>
    <property type="evidence" value="ECO:0007669"/>
    <property type="project" value="UniProtKB-KW"/>
</dbReference>
<sequence>MSYENEIKLRYQHFLNFIPNVSEFLTKTHEREDLQITFKGTIESDLVTIADKGSEELIVSEIRKAFPNDHILGEEGTNYEGNTQFKWIIDPLDGTVNYSHRIPLYCCCIGLEDIEKKSVVMGIVPMPALGTVYHAMLGGGAFKDKTPIKVTQTKEMKKALLCTGFPYDREEKIDRLMFNLRNFILRSRGVRRTGSAGLDICWVAEGKFDAFWEEDLKPWDMTAAAAILQEAGGKLSTYANNTFHPYVNNLIASNGVLHERMVEILEEFLDLP</sequence>
<keyword evidence="4 7" id="KW-0378">Hydrolase</keyword>
<dbReference type="InterPro" id="IPR020583">
    <property type="entry name" value="Inositol_monoP_metal-BS"/>
</dbReference>
<keyword evidence="5 6" id="KW-0460">Magnesium</keyword>
<evidence type="ECO:0000313" key="9">
    <source>
        <dbReference type="Proteomes" id="UP000297762"/>
    </source>
</evidence>
<dbReference type="GO" id="GO:0008934">
    <property type="term" value="F:inositol monophosphate 1-phosphatase activity"/>
    <property type="evidence" value="ECO:0007669"/>
    <property type="project" value="InterPro"/>
</dbReference>
<evidence type="ECO:0000313" key="8">
    <source>
        <dbReference type="EMBL" id="TGL60916.1"/>
    </source>
</evidence>
<feature type="binding site" evidence="6">
    <location>
        <position position="92"/>
    </location>
    <ligand>
        <name>Mg(2+)</name>
        <dbReference type="ChEBI" id="CHEBI:18420"/>
        <label>1</label>
        <note>catalytic</note>
    </ligand>
</feature>
<keyword evidence="9" id="KW-1185">Reference proteome</keyword>
<reference evidence="8" key="1">
    <citation type="journal article" date="2019" name="PLoS Negl. Trop. Dis.">
        <title>Revisiting the worldwide diversity of Leptospira species in the environment.</title>
        <authorList>
            <person name="Vincent A.T."/>
            <person name="Schiettekatte O."/>
            <person name="Bourhy P."/>
            <person name="Veyrier F.J."/>
            <person name="Picardeau M."/>
        </authorList>
    </citation>
    <scope>NUCLEOTIDE SEQUENCE [LARGE SCALE GENOMIC DNA]</scope>
    <source>
        <strain evidence="8">201702455</strain>
    </source>
</reference>
<dbReference type="RefSeq" id="WP_135650214.1">
    <property type="nucleotide sequence ID" value="NZ_RQGF01000028.1"/>
</dbReference>
<evidence type="ECO:0000256" key="7">
    <source>
        <dbReference type="RuleBase" id="RU364068"/>
    </source>
</evidence>
<dbReference type="OrthoDB" id="9772456at2"/>
<dbReference type="CDD" id="cd01639">
    <property type="entry name" value="IMPase"/>
    <property type="match status" value="1"/>
</dbReference>
<evidence type="ECO:0000256" key="4">
    <source>
        <dbReference type="ARBA" id="ARBA00022801"/>
    </source>
</evidence>
<comment type="similarity">
    <text evidence="7">Belongs to the inositol monophosphatase superfamily.</text>
</comment>
<comment type="catalytic activity">
    <reaction evidence="1 7">
        <text>a myo-inositol phosphate + H2O = myo-inositol + phosphate</text>
        <dbReference type="Rhea" id="RHEA:24056"/>
        <dbReference type="ChEBI" id="CHEBI:15377"/>
        <dbReference type="ChEBI" id="CHEBI:17268"/>
        <dbReference type="ChEBI" id="CHEBI:43474"/>
        <dbReference type="ChEBI" id="CHEBI:84139"/>
        <dbReference type="EC" id="3.1.3.25"/>
    </reaction>
</comment>
<gene>
    <name evidence="8" type="ORF">EHQ64_13995</name>
</gene>
<dbReference type="PRINTS" id="PR00377">
    <property type="entry name" value="IMPHPHTASES"/>
</dbReference>
<dbReference type="EC" id="3.1.3.25" evidence="7"/>
<dbReference type="GO" id="GO:0006020">
    <property type="term" value="P:inositol metabolic process"/>
    <property type="evidence" value="ECO:0007669"/>
    <property type="project" value="TreeGrafter"/>
</dbReference>
<evidence type="ECO:0000256" key="2">
    <source>
        <dbReference type="ARBA" id="ARBA00001946"/>
    </source>
</evidence>
<dbReference type="PROSITE" id="PS00629">
    <property type="entry name" value="IMP_1"/>
    <property type="match status" value="1"/>
</dbReference>
<dbReference type="Gene3D" id="3.30.540.10">
    <property type="entry name" value="Fructose-1,6-Bisphosphatase, subunit A, domain 1"/>
    <property type="match status" value="1"/>
</dbReference>
<dbReference type="GO" id="GO:0007165">
    <property type="term" value="P:signal transduction"/>
    <property type="evidence" value="ECO:0007669"/>
    <property type="project" value="TreeGrafter"/>
</dbReference>
<feature type="binding site" evidence="6">
    <location>
        <position position="93"/>
    </location>
    <ligand>
        <name>Mg(2+)</name>
        <dbReference type="ChEBI" id="CHEBI:18420"/>
        <label>2</label>
    </ligand>
</feature>
<name>A0A4R9K486_9LEPT</name>